<evidence type="ECO:0000313" key="2">
    <source>
        <dbReference type="Proteomes" id="UP000198748"/>
    </source>
</evidence>
<reference evidence="2" key="1">
    <citation type="submission" date="2016-10" db="EMBL/GenBank/DDBJ databases">
        <authorList>
            <person name="Varghese N."/>
            <person name="Submissions S."/>
        </authorList>
    </citation>
    <scope>NUCLEOTIDE SEQUENCE [LARGE SCALE GENOMIC DNA]</scope>
    <source>
        <strain evidence="2">DSM 25329</strain>
    </source>
</reference>
<evidence type="ECO:0000313" key="1">
    <source>
        <dbReference type="EMBL" id="SDF38747.1"/>
    </source>
</evidence>
<keyword evidence="2" id="KW-1185">Reference proteome</keyword>
<proteinExistence type="predicted"/>
<name>A0A1G7KNI0_9BACT</name>
<organism evidence="1 2">
    <name type="scientific">Dyadobacter soli</name>
    <dbReference type="NCBI Taxonomy" id="659014"/>
    <lineage>
        <taxon>Bacteria</taxon>
        <taxon>Pseudomonadati</taxon>
        <taxon>Bacteroidota</taxon>
        <taxon>Cytophagia</taxon>
        <taxon>Cytophagales</taxon>
        <taxon>Spirosomataceae</taxon>
        <taxon>Dyadobacter</taxon>
    </lineage>
</organism>
<protein>
    <submittedName>
        <fullName evidence="1">Uncharacterized protein</fullName>
    </submittedName>
</protein>
<dbReference type="EMBL" id="FNAN01000010">
    <property type="protein sequence ID" value="SDF38747.1"/>
    <property type="molecule type" value="Genomic_DNA"/>
</dbReference>
<sequence>MRYIKDIPNPRYKIGLYQWNSKYIVKIESGMYEQTYKIDDYEVASTDELEGCMDEAFTQAIADRFDAMHADFNGTLVRNNVLF</sequence>
<dbReference type="RefSeq" id="WP_090152862.1">
    <property type="nucleotide sequence ID" value="NZ_FNAN01000010.1"/>
</dbReference>
<dbReference type="STRING" id="659014.SAMN04487996_110173"/>
<dbReference type="Proteomes" id="UP000198748">
    <property type="component" value="Unassembled WGS sequence"/>
</dbReference>
<gene>
    <name evidence="1" type="ORF">SAMN04487996_110173</name>
</gene>
<dbReference type="OrthoDB" id="1467713at2"/>
<accession>A0A1G7KNI0</accession>
<dbReference type="AlphaFoldDB" id="A0A1G7KNI0"/>